<dbReference type="AlphaFoldDB" id="A0AAE0ZWW1"/>
<evidence type="ECO:0000313" key="1">
    <source>
        <dbReference type="EMBL" id="KAK3777189.1"/>
    </source>
</evidence>
<sequence>MGEASQHFNEEMTSNQRNDLQGLFCQAISAVTEKWKNTPAVRDSQALVFLKKIQFFDPTRLATFESDVANLISLPGLPCVPEPELNRYRESIGPQAVKASSGTPCRSHCQQVS</sequence>
<reference evidence="1" key="1">
    <citation type="journal article" date="2023" name="G3 (Bethesda)">
        <title>A reference genome for the long-term kleptoplast-retaining sea slug Elysia crispata morphotype clarki.</title>
        <authorList>
            <person name="Eastman K.E."/>
            <person name="Pendleton A.L."/>
            <person name="Shaikh M.A."/>
            <person name="Suttiyut T."/>
            <person name="Ogas R."/>
            <person name="Tomko P."/>
            <person name="Gavelis G."/>
            <person name="Widhalm J.R."/>
            <person name="Wisecaver J.H."/>
        </authorList>
    </citation>
    <scope>NUCLEOTIDE SEQUENCE</scope>
    <source>
        <strain evidence="1">ECLA1</strain>
    </source>
</reference>
<dbReference type="Proteomes" id="UP001283361">
    <property type="component" value="Unassembled WGS sequence"/>
</dbReference>
<dbReference type="EMBL" id="JAWDGP010003113">
    <property type="protein sequence ID" value="KAK3777189.1"/>
    <property type="molecule type" value="Genomic_DNA"/>
</dbReference>
<proteinExistence type="predicted"/>
<organism evidence="1 2">
    <name type="scientific">Elysia crispata</name>
    <name type="common">lettuce slug</name>
    <dbReference type="NCBI Taxonomy" id="231223"/>
    <lineage>
        <taxon>Eukaryota</taxon>
        <taxon>Metazoa</taxon>
        <taxon>Spiralia</taxon>
        <taxon>Lophotrochozoa</taxon>
        <taxon>Mollusca</taxon>
        <taxon>Gastropoda</taxon>
        <taxon>Heterobranchia</taxon>
        <taxon>Euthyneura</taxon>
        <taxon>Panpulmonata</taxon>
        <taxon>Sacoglossa</taxon>
        <taxon>Placobranchoidea</taxon>
        <taxon>Plakobranchidae</taxon>
        <taxon>Elysia</taxon>
    </lineage>
</organism>
<evidence type="ECO:0000313" key="2">
    <source>
        <dbReference type="Proteomes" id="UP001283361"/>
    </source>
</evidence>
<gene>
    <name evidence="1" type="ORF">RRG08_052654</name>
</gene>
<keyword evidence="2" id="KW-1185">Reference proteome</keyword>
<protein>
    <submittedName>
        <fullName evidence="1">Uncharacterized protein</fullName>
    </submittedName>
</protein>
<comment type="caution">
    <text evidence="1">The sequence shown here is derived from an EMBL/GenBank/DDBJ whole genome shotgun (WGS) entry which is preliminary data.</text>
</comment>
<accession>A0AAE0ZWW1</accession>
<name>A0AAE0ZWW1_9GAST</name>